<proteinExistence type="predicted"/>
<evidence type="ECO:0000313" key="2">
    <source>
        <dbReference type="EMBL" id="SMG08094.1"/>
    </source>
</evidence>
<keyword evidence="1" id="KW-0472">Membrane</keyword>
<gene>
    <name evidence="2" type="ORF">SAMN06275492_1019</name>
</gene>
<keyword evidence="1" id="KW-1133">Transmembrane helix</keyword>
<feature type="transmembrane region" description="Helical" evidence="1">
    <location>
        <begin position="6"/>
        <end position="29"/>
    </location>
</feature>
<sequence length="191" mass="21444">MRRSGFSLIMVLIVLMVGSAFVFTALYMVENFHSSSSRSVRRMELYSLAMSELEGAKGWLGQETESKPYPVGKYNDKYVPAWDEKPADGVPFDSLVVLKNGSPVVRDRTSGIFTSRTVIYDLVYKSNLGYVKVVPQGEEGVFYGDVGGESEKEENYKGEEISNLLVYLIRTTVSDDQGRSITLEQRILKLK</sequence>
<evidence type="ECO:0000313" key="3">
    <source>
        <dbReference type="Proteomes" id="UP000193355"/>
    </source>
</evidence>
<dbReference type="EMBL" id="FXBB01000001">
    <property type="protein sequence ID" value="SMG08094.1"/>
    <property type="molecule type" value="Genomic_DNA"/>
</dbReference>
<keyword evidence="3" id="KW-1185">Reference proteome</keyword>
<accession>A0A1X7I283</accession>
<keyword evidence="1" id="KW-0812">Transmembrane</keyword>
<name>A0A1X7I283_9BACT</name>
<dbReference type="Proteomes" id="UP000193355">
    <property type="component" value="Unassembled WGS sequence"/>
</dbReference>
<organism evidence="2 3">
    <name type="scientific">Dethiosulfovibrio salsuginis</name>
    <dbReference type="NCBI Taxonomy" id="561720"/>
    <lineage>
        <taxon>Bacteria</taxon>
        <taxon>Thermotogati</taxon>
        <taxon>Synergistota</taxon>
        <taxon>Synergistia</taxon>
        <taxon>Synergistales</taxon>
        <taxon>Dethiosulfovibrionaceae</taxon>
        <taxon>Dethiosulfovibrio</taxon>
    </lineage>
</organism>
<dbReference type="STRING" id="561720.SAMN06275492_1019"/>
<reference evidence="3" key="1">
    <citation type="submission" date="2017-04" db="EMBL/GenBank/DDBJ databases">
        <authorList>
            <person name="Varghese N."/>
            <person name="Submissions S."/>
        </authorList>
    </citation>
    <scope>NUCLEOTIDE SEQUENCE [LARGE SCALE GENOMIC DNA]</scope>
    <source>
        <strain evidence="3">USBA 82</strain>
    </source>
</reference>
<protein>
    <submittedName>
        <fullName evidence="2">Uncharacterized protein</fullName>
    </submittedName>
</protein>
<evidence type="ECO:0000256" key="1">
    <source>
        <dbReference type="SAM" id="Phobius"/>
    </source>
</evidence>
<dbReference type="AlphaFoldDB" id="A0A1X7I283"/>